<sequence length="21" mass="2574">MTSFTNMSFLFLLKYIIFEVE</sequence>
<reference evidence="1" key="2">
    <citation type="journal article" date="2015" name="Data Brief">
        <title>Shoot transcriptome of the giant reed, Arundo donax.</title>
        <authorList>
            <person name="Barrero R.A."/>
            <person name="Guerrero F.D."/>
            <person name="Moolhuijzen P."/>
            <person name="Goolsby J.A."/>
            <person name="Tidwell J."/>
            <person name="Bellgard S.E."/>
            <person name="Bellgard M.I."/>
        </authorList>
    </citation>
    <scope>NUCLEOTIDE SEQUENCE</scope>
    <source>
        <tissue evidence="1">Shoot tissue taken approximately 20 cm above the soil surface</tissue>
    </source>
</reference>
<dbReference type="AlphaFoldDB" id="A0A0A9ALM7"/>
<name>A0A0A9ALM7_ARUDO</name>
<protein>
    <submittedName>
        <fullName evidence="1">Uncharacterized protein</fullName>
    </submittedName>
</protein>
<organism evidence="1">
    <name type="scientific">Arundo donax</name>
    <name type="common">Giant reed</name>
    <name type="synonym">Donax arundinaceus</name>
    <dbReference type="NCBI Taxonomy" id="35708"/>
    <lineage>
        <taxon>Eukaryota</taxon>
        <taxon>Viridiplantae</taxon>
        <taxon>Streptophyta</taxon>
        <taxon>Embryophyta</taxon>
        <taxon>Tracheophyta</taxon>
        <taxon>Spermatophyta</taxon>
        <taxon>Magnoliopsida</taxon>
        <taxon>Liliopsida</taxon>
        <taxon>Poales</taxon>
        <taxon>Poaceae</taxon>
        <taxon>PACMAD clade</taxon>
        <taxon>Arundinoideae</taxon>
        <taxon>Arundineae</taxon>
        <taxon>Arundo</taxon>
    </lineage>
</organism>
<reference evidence="1" key="1">
    <citation type="submission" date="2014-09" db="EMBL/GenBank/DDBJ databases">
        <authorList>
            <person name="Magalhaes I.L.F."/>
            <person name="Oliveira U."/>
            <person name="Santos F.R."/>
            <person name="Vidigal T.H.D.A."/>
            <person name="Brescovit A.D."/>
            <person name="Santos A.J."/>
        </authorList>
    </citation>
    <scope>NUCLEOTIDE SEQUENCE</scope>
    <source>
        <tissue evidence="1">Shoot tissue taken approximately 20 cm above the soil surface</tissue>
    </source>
</reference>
<evidence type="ECO:0000313" key="1">
    <source>
        <dbReference type="EMBL" id="JAD52041.1"/>
    </source>
</evidence>
<accession>A0A0A9ALM7</accession>
<dbReference type="EMBL" id="GBRH01245854">
    <property type="protein sequence ID" value="JAD52041.1"/>
    <property type="molecule type" value="Transcribed_RNA"/>
</dbReference>
<proteinExistence type="predicted"/>